<comment type="caution">
    <text evidence="2">The sequence shown here is derived from an EMBL/GenBank/DDBJ whole genome shotgun (WGS) entry which is preliminary data.</text>
</comment>
<name>B1V2Q4_CLOPF</name>
<keyword evidence="1" id="KW-0732">Signal</keyword>
<sequence length="167" mass="18720">MKKVFLSKLTILAVTGTICTSIFAPSVTAFASEKNSVPIVQNVTVPTSEKTVDEILDYINLNKEQLNKDFYSTHKQERGVVTITTKVAKKLLIKYKTKIISLLKKLPYGSKLAGYFSKYFDKLCSFLDRVSGGAEKAIYDFFRSVGFSHFWADLLADGIMTVLGWLI</sequence>
<feature type="chain" id="PRO_5002771410" evidence="1">
    <location>
        <begin position="32"/>
        <end position="167"/>
    </location>
</feature>
<dbReference type="RefSeq" id="WP_003474786.1">
    <property type="nucleotide sequence ID" value="NZ_ABOO01000015.1"/>
</dbReference>
<protein>
    <submittedName>
        <fullName evidence="2">Uncharacterized protein</fullName>
    </submittedName>
</protein>
<dbReference type="AlphaFoldDB" id="B1V2Q4"/>
<dbReference type="EMBL" id="ABOO01000015">
    <property type="protein sequence ID" value="EDT71947.1"/>
    <property type="molecule type" value="Genomic_DNA"/>
</dbReference>
<organism evidence="2 3">
    <name type="scientific">Clostridium perfringens D str. JGS1721</name>
    <dbReference type="NCBI Taxonomy" id="488537"/>
    <lineage>
        <taxon>Bacteria</taxon>
        <taxon>Bacillati</taxon>
        <taxon>Bacillota</taxon>
        <taxon>Clostridia</taxon>
        <taxon>Eubacteriales</taxon>
        <taxon>Clostridiaceae</taxon>
        <taxon>Clostridium</taxon>
    </lineage>
</organism>
<accession>B1V2Q4</accession>
<evidence type="ECO:0000256" key="1">
    <source>
        <dbReference type="SAM" id="SignalP"/>
    </source>
</evidence>
<proteinExistence type="predicted"/>
<evidence type="ECO:0000313" key="2">
    <source>
        <dbReference type="EMBL" id="EDT71947.1"/>
    </source>
</evidence>
<reference evidence="2 3" key="1">
    <citation type="submission" date="2008-03" db="EMBL/GenBank/DDBJ databases">
        <authorList>
            <person name="Paulsen I."/>
            <person name="Sebastian Y."/>
        </authorList>
    </citation>
    <scope>NUCLEOTIDE SEQUENCE [LARGE SCALE GENOMIC DNA]</scope>
    <source>
        <strain evidence="3">D str. JGS1721</strain>
    </source>
</reference>
<dbReference type="Proteomes" id="UP000003188">
    <property type="component" value="Unassembled WGS sequence"/>
</dbReference>
<evidence type="ECO:0000313" key="3">
    <source>
        <dbReference type="Proteomes" id="UP000003188"/>
    </source>
</evidence>
<gene>
    <name evidence="2" type="ORF">CJD_1387</name>
</gene>
<feature type="signal peptide" evidence="1">
    <location>
        <begin position="1"/>
        <end position="31"/>
    </location>
</feature>